<feature type="transmembrane region" description="Helical" evidence="5">
    <location>
        <begin position="368"/>
        <end position="387"/>
    </location>
</feature>
<organism evidence="7 8">
    <name type="scientific">Sporolactobacillus shoreae</name>
    <dbReference type="NCBI Taxonomy" id="1465501"/>
    <lineage>
        <taxon>Bacteria</taxon>
        <taxon>Bacillati</taxon>
        <taxon>Bacillota</taxon>
        <taxon>Bacilli</taxon>
        <taxon>Bacillales</taxon>
        <taxon>Sporolactobacillaceae</taxon>
        <taxon>Sporolactobacillus</taxon>
    </lineage>
</organism>
<feature type="transmembrane region" description="Helical" evidence="5">
    <location>
        <begin position="229"/>
        <end position="258"/>
    </location>
</feature>
<feature type="domain" description="ABC-2 type transporter transmembrane" evidence="6">
    <location>
        <begin position="19"/>
        <end position="383"/>
    </location>
</feature>
<protein>
    <submittedName>
        <fullName evidence="7">ABC transporter permease</fullName>
    </submittedName>
</protein>
<accession>A0A4Z0GM96</accession>
<evidence type="ECO:0000256" key="5">
    <source>
        <dbReference type="SAM" id="Phobius"/>
    </source>
</evidence>
<dbReference type="AlphaFoldDB" id="A0A4Z0GM96"/>
<feature type="transmembrane region" description="Helical" evidence="5">
    <location>
        <begin position="338"/>
        <end position="356"/>
    </location>
</feature>
<sequence>MSKFAILFSQSYFSKLKAKSFIITTLIFLLAILALFMWPTISSWFSSNDRPLKIEIVDRTGLNAGLLMKGNSKIKYSLFSGSLAQSDQAVKDKKADGVLLLTAANGVQLQAQMRTASGALTLNDQQLIGQQLQTANQLFTIQGLKLSPEQAQRILTAHISLEQKTINNESNGKSADHKTQAAFISYGIAFFIYLFVISYMSMISSEIAAEKDSRIMEIIISSSSPVAHLLSRTTAILALGFTQIFILFGSGLIMAYSFDGGKYWHLAGDAITVVSSSYLIFALLFFILACILYTLLGAVLGSLVSKVQDVGQAIMPVTMILMIGFFIAISGLGNPDTLLIKIFSYIPFTASMIMPMRIGATEMGIWEAVLSLVILAGTIVWLFQFSLKFYRGSVLTYTSGSFFKKMKQALSLSK</sequence>
<dbReference type="Proteomes" id="UP000298347">
    <property type="component" value="Unassembled WGS sequence"/>
</dbReference>
<reference evidence="7 8" key="1">
    <citation type="journal article" date="2015" name="Int. J. Syst. Evol. Microbiol.">
        <title>Sporolactobacillus shoreae sp. nov. and Sporolactobacillus spathodeae sp. nov., two spore-forming lactic acid bacteria isolated from tree barks in Thailand.</title>
        <authorList>
            <person name="Thamacharoensuk T."/>
            <person name="Kitahara M."/>
            <person name="Ohkuma M."/>
            <person name="Thongchul N."/>
            <person name="Tanasupawat S."/>
        </authorList>
    </citation>
    <scope>NUCLEOTIDE SEQUENCE [LARGE SCALE GENOMIC DNA]</scope>
    <source>
        <strain evidence="7 8">BK92</strain>
    </source>
</reference>
<evidence type="ECO:0000256" key="3">
    <source>
        <dbReference type="ARBA" id="ARBA00022989"/>
    </source>
</evidence>
<dbReference type="EMBL" id="SRJD01000012">
    <property type="protein sequence ID" value="TGA97632.1"/>
    <property type="molecule type" value="Genomic_DNA"/>
</dbReference>
<name>A0A4Z0GM96_9BACL</name>
<dbReference type="RefSeq" id="WP_135348842.1">
    <property type="nucleotide sequence ID" value="NZ_SRJD01000012.1"/>
</dbReference>
<feature type="transmembrane region" description="Helical" evidence="5">
    <location>
        <begin position="21"/>
        <end position="41"/>
    </location>
</feature>
<evidence type="ECO:0000313" key="8">
    <source>
        <dbReference type="Proteomes" id="UP000298347"/>
    </source>
</evidence>
<dbReference type="GO" id="GO:0140359">
    <property type="term" value="F:ABC-type transporter activity"/>
    <property type="evidence" value="ECO:0007669"/>
    <property type="project" value="InterPro"/>
</dbReference>
<keyword evidence="2 5" id="KW-0812">Transmembrane</keyword>
<keyword evidence="4 5" id="KW-0472">Membrane</keyword>
<feature type="transmembrane region" description="Helical" evidence="5">
    <location>
        <begin position="278"/>
        <end position="301"/>
    </location>
</feature>
<dbReference type="GO" id="GO:0016020">
    <property type="term" value="C:membrane"/>
    <property type="evidence" value="ECO:0007669"/>
    <property type="project" value="UniProtKB-SubCell"/>
</dbReference>
<dbReference type="InterPro" id="IPR013525">
    <property type="entry name" value="ABC2_TM"/>
</dbReference>
<keyword evidence="3 5" id="KW-1133">Transmembrane helix</keyword>
<evidence type="ECO:0000256" key="4">
    <source>
        <dbReference type="ARBA" id="ARBA00023136"/>
    </source>
</evidence>
<evidence type="ECO:0000256" key="2">
    <source>
        <dbReference type="ARBA" id="ARBA00022692"/>
    </source>
</evidence>
<dbReference type="OrthoDB" id="9768837at2"/>
<proteinExistence type="predicted"/>
<feature type="transmembrane region" description="Helical" evidence="5">
    <location>
        <begin position="313"/>
        <end position="332"/>
    </location>
</feature>
<evidence type="ECO:0000259" key="6">
    <source>
        <dbReference type="Pfam" id="PF12698"/>
    </source>
</evidence>
<dbReference type="Pfam" id="PF12698">
    <property type="entry name" value="ABC2_membrane_3"/>
    <property type="match status" value="1"/>
</dbReference>
<gene>
    <name evidence="7" type="ORF">E4665_11000</name>
</gene>
<keyword evidence="8" id="KW-1185">Reference proteome</keyword>
<evidence type="ECO:0000256" key="1">
    <source>
        <dbReference type="ARBA" id="ARBA00004141"/>
    </source>
</evidence>
<feature type="transmembrane region" description="Helical" evidence="5">
    <location>
        <begin position="183"/>
        <end position="208"/>
    </location>
</feature>
<evidence type="ECO:0000313" key="7">
    <source>
        <dbReference type="EMBL" id="TGA97632.1"/>
    </source>
</evidence>
<comment type="caution">
    <text evidence="7">The sequence shown here is derived from an EMBL/GenBank/DDBJ whole genome shotgun (WGS) entry which is preliminary data.</text>
</comment>
<comment type="subcellular location">
    <subcellularLocation>
        <location evidence="1">Membrane</location>
        <topology evidence="1">Multi-pass membrane protein</topology>
    </subcellularLocation>
</comment>